<evidence type="ECO:0000313" key="12">
    <source>
        <dbReference type="EMBL" id="PZO84363.1"/>
    </source>
</evidence>
<evidence type="ECO:0000259" key="11">
    <source>
        <dbReference type="Pfam" id="PF00768"/>
    </source>
</evidence>
<protein>
    <recommendedName>
        <fullName evidence="11">Peptidase S11 D-alanyl-D-alanine carboxypeptidase A N-terminal domain-containing protein</fullName>
    </recommendedName>
</protein>
<accession>A0A2W4ZPT5</accession>
<feature type="active site" evidence="7">
    <location>
        <position position="118"/>
    </location>
</feature>
<dbReference type="PANTHER" id="PTHR21581:SF6">
    <property type="entry name" value="TRAFFICKING PROTEIN PARTICLE COMPLEX SUBUNIT 12"/>
    <property type="match status" value="1"/>
</dbReference>
<dbReference type="Pfam" id="PF00768">
    <property type="entry name" value="Peptidase_S11"/>
    <property type="match status" value="1"/>
</dbReference>
<dbReference type="EMBL" id="QFNK01000178">
    <property type="protein sequence ID" value="PZO84363.1"/>
    <property type="molecule type" value="Genomic_DNA"/>
</dbReference>
<reference evidence="12 13" key="1">
    <citation type="submission" date="2017-08" db="EMBL/GenBank/DDBJ databases">
        <title>Infants hospitalized years apart are colonized by the same room-sourced microbial strains.</title>
        <authorList>
            <person name="Brooks B."/>
            <person name="Olm M.R."/>
            <person name="Firek B.A."/>
            <person name="Baker R."/>
            <person name="Thomas B.C."/>
            <person name="Morowitz M.J."/>
            <person name="Banfield J.F."/>
        </authorList>
    </citation>
    <scope>NUCLEOTIDE SEQUENCE [LARGE SCALE GENOMIC DNA]</scope>
    <source>
        <strain evidence="12">S2_018_000_R2_104</strain>
    </source>
</reference>
<evidence type="ECO:0000313" key="13">
    <source>
        <dbReference type="Proteomes" id="UP000249557"/>
    </source>
</evidence>
<evidence type="ECO:0000256" key="5">
    <source>
        <dbReference type="ARBA" id="ARBA00022984"/>
    </source>
</evidence>
<dbReference type="Gene3D" id="3.40.710.10">
    <property type="entry name" value="DD-peptidase/beta-lactamase superfamily"/>
    <property type="match status" value="1"/>
</dbReference>
<evidence type="ECO:0000256" key="2">
    <source>
        <dbReference type="ARBA" id="ARBA00022729"/>
    </source>
</evidence>
<gene>
    <name evidence="12" type="ORF">DI626_08310</name>
</gene>
<proteinExistence type="inferred from homology"/>
<dbReference type="InterPro" id="IPR012338">
    <property type="entry name" value="Beta-lactam/transpept-like"/>
</dbReference>
<organism evidence="12 13">
    <name type="scientific">Micavibrio aeruginosavorus</name>
    <dbReference type="NCBI Taxonomy" id="349221"/>
    <lineage>
        <taxon>Bacteria</taxon>
        <taxon>Pseudomonadati</taxon>
        <taxon>Bdellovibrionota</taxon>
        <taxon>Bdellovibrionia</taxon>
        <taxon>Bdellovibrionales</taxon>
        <taxon>Pseudobdellovibrionaceae</taxon>
        <taxon>Micavibrio</taxon>
    </lineage>
</organism>
<dbReference type="AlphaFoldDB" id="A0A2W4ZPT5"/>
<evidence type="ECO:0000256" key="9">
    <source>
        <dbReference type="RuleBase" id="RU004016"/>
    </source>
</evidence>
<keyword evidence="2 10" id="KW-0732">Signal</keyword>
<keyword evidence="5" id="KW-0573">Peptidoglycan synthesis</keyword>
<feature type="domain" description="Peptidase S11 D-alanyl-D-alanine carboxypeptidase A N-terminal" evidence="11">
    <location>
        <begin position="29"/>
        <end position="266"/>
    </location>
</feature>
<dbReference type="GO" id="GO:0009252">
    <property type="term" value="P:peptidoglycan biosynthetic process"/>
    <property type="evidence" value="ECO:0007669"/>
    <property type="project" value="UniProtKB-KW"/>
</dbReference>
<comment type="caution">
    <text evidence="12">The sequence shown here is derived from an EMBL/GenBank/DDBJ whole genome shotgun (WGS) entry which is preliminary data.</text>
</comment>
<name>A0A2W4ZPT5_9BACT</name>
<keyword evidence="3" id="KW-0378">Hydrolase</keyword>
<sequence>MSLTRRAFLGASFASLFLNNGAQAAAGLQYIVTDSNGNVIDRKASKQKRHPASLTKMMTLYCVMAAMKDTKTDFNLDTPVEIPELINIIGDGIAVFENLKPGQKYPAGKLMTGAGSRSDAYCTLALAIHLGDKNIYNWQGTERQKLDRFLKLMNVTAAKLGMDDTHFSVCTGLPQSNHYSTPKDIAVMMRAMQENFPKSCELAMGQPHFDLKPLSNATNHSSKILRRHGDEVMFAKTGWTNDAGYCLAVLSKIQGKEVTAVIFGADSDAHRNKVMETLLQKARNNYIAKAAPDTTPG</sequence>
<dbReference type="SUPFAM" id="SSF56601">
    <property type="entry name" value="beta-lactamase/transpeptidase-like"/>
    <property type="match status" value="1"/>
</dbReference>
<dbReference type="InterPro" id="IPR001967">
    <property type="entry name" value="Peptidase_S11_N"/>
</dbReference>
<dbReference type="GO" id="GO:0008360">
    <property type="term" value="P:regulation of cell shape"/>
    <property type="evidence" value="ECO:0007669"/>
    <property type="project" value="UniProtKB-KW"/>
</dbReference>
<feature type="chain" id="PRO_5015948257" description="Peptidase S11 D-alanyl-D-alanine carboxypeptidase A N-terminal domain-containing protein" evidence="10">
    <location>
        <begin position="25"/>
        <end position="297"/>
    </location>
</feature>
<dbReference type="PRINTS" id="PR00725">
    <property type="entry name" value="DADACBPTASE1"/>
</dbReference>
<feature type="active site" description="Acyl-ester intermediate" evidence="7">
    <location>
        <position position="53"/>
    </location>
</feature>
<evidence type="ECO:0000256" key="10">
    <source>
        <dbReference type="SAM" id="SignalP"/>
    </source>
</evidence>
<dbReference type="Proteomes" id="UP000249557">
    <property type="component" value="Unassembled WGS sequence"/>
</dbReference>
<dbReference type="GO" id="GO:0009002">
    <property type="term" value="F:serine-type D-Ala-D-Ala carboxypeptidase activity"/>
    <property type="evidence" value="ECO:0007669"/>
    <property type="project" value="InterPro"/>
</dbReference>
<keyword evidence="4" id="KW-0133">Cell shape</keyword>
<feature type="signal peptide" evidence="10">
    <location>
        <begin position="1"/>
        <end position="24"/>
    </location>
</feature>
<feature type="active site" description="Proton acceptor" evidence="7">
    <location>
        <position position="56"/>
    </location>
</feature>
<evidence type="ECO:0000256" key="6">
    <source>
        <dbReference type="ARBA" id="ARBA00023316"/>
    </source>
</evidence>
<evidence type="ECO:0000256" key="3">
    <source>
        <dbReference type="ARBA" id="ARBA00022801"/>
    </source>
</evidence>
<evidence type="ECO:0000256" key="4">
    <source>
        <dbReference type="ARBA" id="ARBA00022960"/>
    </source>
</evidence>
<evidence type="ECO:0000256" key="7">
    <source>
        <dbReference type="PIRSR" id="PIRSR618044-1"/>
    </source>
</evidence>
<keyword evidence="6" id="KW-0961">Cell wall biogenesis/degradation</keyword>
<feature type="binding site" evidence="8">
    <location>
        <position position="236"/>
    </location>
    <ligand>
        <name>substrate</name>
    </ligand>
</feature>
<comment type="similarity">
    <text evidence="1 9">Belongs to the peptidase S11 family.</text>
</comment>
<evidence type="ECO:0000256" key="8">
    <source>
        <dbReference type="PIRSR" id="PIRSR618044-2"/>
    </source>
</evidence>
<dbReference type="GO" id="GO:0006508">
    <property type="term" value="P:proteolysis"/>
    <property type="evidence" value="ECO:0007669"/>
    <property type="project" value="InterPro"/>
</dbReference>
<evidence type="ECO:0000256" key="1">
    <source>
        <dbReference type="ARBA" id="ARBA00007164"/>
    </source>
</evidence>
<dbReference type="PANTHER" id="PTHR21581">
    <property type="entry name" value="D-ALANYL-D-ALANINE CARBOXYPEPTIDASE"/>
    <property type="match status" value="1"/>
</dbReference>
<dbReference type="GO" id="GO:0071555">
    <property type="term" value="P:cell wall organization"/>
    <property type="evidence" value="ECO:0007669"/>
    <property type="project" value="UniProtKB-KW"/>
</dbReference>
<dbReference type="InterPro" id="IPR018044">
    <property type="entry name" value="Peptidase_S11"/>
</dbReference>